<reference evidence="2 3" key="1">
    <citation type="submission" date="2016-04" db="EMBL/GenBank/DDBJ databases">
        <title>Genome analyses suggest a sexual origin of heterokaryosis in a supposedly ancient asexual fungus.</title>
        <authorList>
            <person name="Ropars J."/>
            <person name="Sedzielewska K."/>
            <person name="Noel J."/>
            <person name="Charron P."/>
            <person name="Farinelli L."/>
            <person name="Marton T."/>
            <person name="Kruger M."/>
            <person name="Pelin A."/>
            <person name="Brachmann A."/>
            <person name="Corradi N."/>
        </authorList>
    </citation>
    <scope>NUCLEOTIDE SEQUENCE [LARGE SCALE GENOMIC DNA]</scope>
    <source>
        <strain evidence="2 3">A5</strain>
    </source>
</reference>
<accession>A0A2N0NHK7</accession>
<dbReference type="EMBL" id="LLXJ01006694">
    <property type="protein sequence ID" value="PKB94067.1"/>
    <property type="molecule type" value="Genomic_DNA"/>
</dbReference>
<evidence type="ECO:0000313" key="3">
    <source>
        <dbReference type="Proteomes" id="UP000232722"/>
    </source>
</evidence>
<feature type="compositionally biased region" description="Basic and acidic residues" evidence="1">
    <location>
        <begin position="13"/>
        <end position="24"/>
    </location>
</feature>
<feature type="region of interest" description="Disordered" evidence="1">
    <location>
        <begin position="1"/>
        <end position="42"/>
    </location>
</feature>
<sequence length="53" mass="6331">MDDCAPHYRYKGHTSDDTKHLELRPHKRPPIPSTNIDRHNSEWHADSHRLTLF</sequence>
<comment type="caution">
    <text evidence="2">The sequence shown here is derived from an EMBL/GenBank/DDBJ whole genome shotgun (WGS) entry which is preliminary data.</text>
</comment>
<reference evidence="2 3" key="2">
    <citation type="submission" date="2017-09" db="EMBL/GenBank/DDBJ databases">
        <title>Extensive intraspecific genome diversity in a model arbuscular mycorrhizal fungus.</title>
        <authorList>
            <person name="Chen E.C."/>
            <person name="Morin E."/>
            <person name="Beaudet D."/>
            <person name="Noel J."/>
            <person name="Ndikumana S."/>
            <person name="Charron P."/>
            <person name="St-Onge C."/>
            <person name="Giorgi J."/>
            <person name="Grigoriev I.V."/>
            <person name="Roux C."/>
            <person name="Martin F.M."/>
            <person name="Corradi N."/>
        </authorList>
    </citation>
    <scope>NUCLEOTIDE SEQUENCE [LARGE SCALE GENOMIC DNA]</scope>
    <source>
        <strain evidence="2 3">A5</strain>
    </source>
</reference>
<proteinExistence type="predicted"/>
<protein>
    <submittedName>
        <fullName evidence="2">Uncharacterized protein</fullName>
    </submittedName>
</protein>
<evidence type="ECO:0000313" key="2">
    <source>
        <dbReference type="EMBL" id="PKB94067.1"/>
    </source>
</evidence>
<gene>
    <name evidence="2" type="ORF">RhiirA5_439621</name>
</gene>
<evidence type="ECO:0000256" key="1">
    <source>
        <dbReference type="SAM" id="MobiDB-lite"/>
    </source>
</evidence>
<organism evidence="2 3">
    <name type="scientific">Rhizophagus irregularis</name>
    <dbReference type="NCBI Taxonomy" id="588596"/>
    <lineage>
        <taxon>Eukaryota</taxon>
        <taxon>Fungi</taxon>
        <taxon>Fungi incertae sedis</taxon>
        <taxon>Mucoromycota</taxon>
        <taxon>Glomeromycotina</taxon>
        <taxon>Glomeromycetes</taxon>
        <taxon>Glomerales</taxon>
        <taxon>Glomeraceae</taxon>
        <taxon>Rhizophagus</taxon>
    </lineage>
</organism>
<dbReference type="Proteomes" id="UP000232722">
    <property type="component" value="Unassembled WGS sequence"/>
</dbReference>
<name>A0A2N0NHK7_9GLOM</name>
<dbReference type="AlphaFoldDB" id="A0A2N0NHK7"/>